<reference evidence="6" key="1">
    <citation type="submission" date="2020-11" db="EMBL/GenBank/DDBJ databases">
        <authorList>
            <person name="Kim M.K."/>
        </authorList>
    </citation>
    <scope>NUCLEOTIDE SEQUENCE</scope>
    <source>
        <strain evidence="6">BT350</strain>
    </source>
</reference>
<gene>
    <name evidence="6" type="ORF">I2H38_06195</name>
</gene>
<dbReference type="RefSeq" id="WP_196270950.1">
    <property type="nucleotide sequence ID" value="NZ_JADQDO010000002.1"/>
</dbReference>
<keyword evidence="2 4" id="KW-0732">Signal</keyword>
<dbReference type="GO" id="GO:0006865">
    <property type="term" value="P:amino acid transport"/>
    <property type="evidence" value="ECO:0007669"/>
    <property type="project" value="UniProtKB-KW"/>
</dbReference>
<evidence type="ECO:0000313" key="7">
    <source>
        <dbReference type="Proteomes" id="UP000599312"/>
    </source>
</evidence>
<dbReference type="InterPro" id="IPR028081">
    <property type="entry name" value="Leu-bd"/>
</dbReference>
<proteinExistence type="inferred from homology"/>
<evidence type="ECO:0000259" key="5">
    <source>
        <dbReference type="Pfam" id="PF13458"/>
    </source>
</evidence>
<keyword evidence="7" id="KW-1185">Reference proteome</keyword>
<dbReference type="InterPro" id="IPR051010">
    <property type="entry name" value="BCAA_transport"/>
</dbReference>
<organism evidence="6 7">
    <name type="scientific">Microvirga alba</name>
    <dbReference type="NCBI Taxonomy" id="2791025"/>
    <lineage>
        <taxon>Bacteria</taxon>
        <taxon>Pseudomonadati</taxon>
        <taxon>Pseudomonadota</taxon>
        <taxon>Alphaproteobacteria</taxon>
        <taxon>Hyphomicrobiales</taxon>
        <taxon>Methylobacteriaceae</taxon>
        <taxon>Microvirga</taxon>
    </lineage>
</organism>
<comment type="caution">
    <text evidence="6">The sequence shown here is derived from an EMBL/GenBank/DDBJ whole genome shotgun (WGS) entry which is preliminary data.</text>
</comment>
<feature type="signal peptide" evidence="4">
    <location>
        <begin position="1"/>
        <end position="20"/>
    </location>
</feature>
<dbReference type="CDD" id="cd06327">
    <property type="entry name" value="PBP1_SBP-like"/>
    <property type="match status" value="1"/>
</dbReference>
<comment type="similarity">
    <text evidence="1">Belongs to the leucine-binding protein family.</text>
</comment>
<name>A0A931BKL7_9HYPH</name>
<evidence type="ECO:0000256" key="3">
    <source>
        <dbReference type="ARBA" id="ARBA00022970"/>
    </source>
</evidence>
<accession>A0A931BKL7</accession>
<feature type="chain" id="PRO_5037462011" evidence="4">
    <location>
        <begin position="21"/>
        <end position="399"/>
    </location>
</feature>
<dbReference type="SUPFAM" id="SSF53822">
    <property type="entry name" value="Periplasmic binding protein-like I"/>
    <property type="match status" value="1"/>
</dbReference>
<evidence type="ECO:0000256" key="4">
    <source>
        <dbReference type="SAM" id="SignalP"/>
    </source>
</evidence>
<dbReference type="Proteomes" id="UP000599312">
    <property type="component" value="Unassembled WGS sequence"/>
</dbReference>
<dbReference type="InterPro" id="IPR028082">
    <property type="entry name" value="Peripla_BP_I"/>
</dbReference>
<dbReference type="Gene3D" id="3.40.50.2300">
    <property type="match status" value="2"/>
</dbReference>
<dbReference type="PANTHER" id="PTHR30483:SF6">
    <property type="entry name" value="PERIPLASMIC BINDING PROTEIN OF ABC TRANSPORTER FOR NATURAL AMINO ACIDS"/>
    <property type="match status" value="1"/>
</dbReference>
<protein>
    <submittedName>
        <fullName evidence="6">ABC transporter substrate-binding protein</fullName>
    </submittedName>
</protein>
<evidence type="ECO:0000256" key="1">
    <source>
        <dbReference type="ARBA" id="ARBA00010062"/>
    </source>
</evidence>
<evidence type="ECO:0000313" key="6">
    <source>
        <dbReference type="EMBL" id="MBF9232966.1"/>
    </source>
</evidence>
<sequence>MKKLCLGIIGAACSITAASAQLSDNTVKIGVLTDQTGVFSSLAGKGSVVAAEMAIEDFGTKIGGKKVELVSADHQNKADVGTQIARRWFDAEGVDMIIDVPNSSVVLAVQELAREKNRVLIVSGAGTADLTNKACSPNGIHWTWDTYSAAVSTAKAIVQEGGKSWYFLTADYAFGHTMKADVARVVEATGGKVVGSVQHPLNTSDFSSFLMRVPSTNADVIALANGGSDTINSLKQAQEFGLTQKAKIAGLAIFLTDVHSIGLQTAQGLYLTTGFYWDRNDETREWSQRFFKRHGAMPTMSQAGVYSAIMHYLKSIEGVGSDAAEKVVARMKETPVNDFFAKNGKIRADGRMVHDMYLAQVKTPAESKAAWDYYKILRTVPGEEAFRPLSESECSLVRK</sequence>
<dbReference type="EMBL" id="JADQDO010000002">
    <property type="protein sequence ID" value="MBF9232966.1"/>
    <property type="molecule type" value="Genomic_DNA"/>
</dbReference>
<evidence type="ECO:0000256" key="2">
    <source>
        <dbReference type="ARBA" id="ARBA00022729"/>
    </source>
</evidence>
<feature type="domain" description="Leucine-binding protein" evidence="5">
    <location>
        <begin position="26"/>
        <end position="362"/>
    </location>
</feature>
<keyword evidence="3" id="KW-0813">Transport</keyword>
<dbReference type="Pfam" id="PF13458">
    <property type="entry name" value="Peripla_BP_6"/>
    <property type="match status" value="1"/>
</dbReference>
<dbReference type="PANTHER" id="PTHR30483">
    <property type="entry name" value="LEUCINE-SPECIFIC-BINDING PROTEIN"/>
    <property type="match status" value="1"/>
</dbReference>
<keyword evidence="3" id="KW-0029">Amino-acid transport</keyword>
<dbReference type="AlphaFoldDB" id="A0A931BKL7"/>